<dbReference type="Pfam" id="PF00132">
    <property type="entry name" value="Hexapep"/>
    <property type="match status" value="1"/>
</dbReference>
<dbReference type="EMBL" id="QPIE01000001">
    <property type="protein sequence ID" value="RCU44716.1"/>
    <property type="molecule type" value="Genomic_DNA"/>
</dbReference>
<dbReference type="CDD" id="cd04647">
    <property type="entry name" value="LbH_MAT_like"/>
    <property type="match status" value="1"/>
</dbReference>
<evidence type="ECO:0000313" key="1">
    <source>
        <dbReference type="EMBL" id="RCU44716.1"/>
    </source>
</evidence>
<gene>
    <name evidence="1" type="ORF">DQ356_00360</name>
</gene>
<dbReference type="Gene3D" id="2.160.10.10">
    <property type="entry name" value="Hexapeptide repeat proteins"/>
    <property type="match status" value="1"/>
</dbReference>
<sequence>MFTKFFWTIRALLYSPFFGKMGMPSYLGKPLFLMGIKRVFIGKKVRIFPHLRMETHQEGSIHIEDDVIISQNVHITSAGNLSIGKSSLILANVFITNIDHDYQTIGQHVVKQKYHVKDTAIGENCYIGMGAAIMAGTVLGKQCVVGANAVVRGTFPDFCVIVGAPARIVKKYNPDTQKWEKWKE</sequence>
<dbReference type="InterPro" id="IPR011004">
    <property type="entry name" value="Trimer_LpxA-like_sf"/>
</dbReference>
<dbReference type="OrthoDB" id="9801697at2"/>
<dbReference type="SUPFAM" id="SSF51161">
    <property type="entry name" value="Trimeric LpxA-like enzymes"/>
    <property type="match status" value="1"/>
</dbReference>
<dbReference type="RefSeq" id="WP_114302492.1">
    <property type="nucleotide sequence ID" value="NZ_QPIE01000001.1"/>
</dbReference>
<keyword evidence="1" id="KW-0012">Acyltransferase</keyword>
<evidence type="ECO:0000313" key="2">
    <source>
        <dbReference type="Proteomes" id="UP000252172"/>
    </source>
</evidence>
<dbReference type="PANTHER" id="PTHR23416">
    <property type="entry name" value="SIALIC ACID SYNTHASE-RELATED"/>
    <property type="match status" value="1"/>
</dbReference>
<dbReference type="AlphaFoldDB" id="A0A368N3D2"/>
<comment type="caution">
    <text evidence="1">The sequence shown here is derived from an EMBL/GenBank/DDBJ whole genome shotgun (WGS) entry which is preliminary data.</text>
</comment>
<dbReference type="GO" id="GO:0016746">
    <property type="term" value="F:acyltransferase activity"/>
    <property type="evidence" value="ECO:0007669"/>
    <property type="project" value="UniProtKB-KW"/>
</dbReference>
<protein>
    <submittedName>
        <fullName evidence="1">Acyltransferase</fullName>
    </submittedName>
</protein>
<keyword evidence="2" id="KW-1185">Reference proteome</keyword>
<organism evidence="1 2">
    <name type="scientific">Chryseobacterium lacus</name>
    <dbReference type="NCBI Taxonomy" id="2058346"/>
    <lineage>
        <taxon>Bacteria</taxon>
        <taxon>Pseudomonadati</taxon>
        <taxon>Bacteroidota</taxon>
        <taxon>Flavobacteriia</taxon>
        <taxon>Flavobacteriales</taxon>
        <taxon>Weeksellaceae</taxon>
        <taxon>Chryseobacterium group</taxon>
        <taxon>Chryseobacterium</taxon>
    </lineage>
</organism>
<proteinExistence type="predicted"/>
<reference evidence="1 2" key="1">
    <citation type="submission" date="2018-07" db="EMBL/GenBank/DDBJ databases">
        <title>Chryseobacterium lacus sp. nov., isolated from lake water.</title>
        <authorList>
            <person name="Li C.-M."/>
        </authorList>
    </citation>
    <scope>NUCLEOTIDE SEQUENCE [LARGE SCALE GENOMIC DNA]</scope>
    <source>
        <strain evidence="1 2">YLOS41</strain>
    </source>
</reference>
<dbReference type="Proteomes" id="UP000252172">
    <property type="component" value="Unassembled WGS sequence"/>
</dbReference>
<dbReference type="InterPro" id="IPR051159">
    <property type="entry name" value="Hexapeptide_acetyltransf"/>
</dbReference>
<name>A0A368N3D2_9FLAO</name>
<keyword evidence="1" id="KW-0808">Transferase</keyword>
<dbReference type="PANTHER" id="PTHR23416:SF78">
    <property type="entry name" value="LIPOPOLYSACCHARIDE BIOSYNTHESIS O-ACETYL TRANSFERASE WBBJ-RELATED"/>
    <property type="match status" value="1"/>
</dbReference>
<dbReference type="InterPro" id="IPR001451">
    <property type="entry name" value="Hexapep"/>
</dbReference>
<accession>A0A368N3D2</accession>